<name>A0A8H4P5U1_9HYPO</name>
<evidence type="ECO:0000313" key="8">
    <source>
        <dbReference type="EMBL" id="KAF4458358.1"/>
    </source>
</evidence>
<comment type="subcellular location">
    <subcellularLocation>
        <location evidence="1">Membrane</location>
        <topology evidence="1">Multi-pass membrane protein</topology>
    </subcellularLocation>
</comment>
<feature type="transmembrane region" description="Helical" evidence="6">
    <location>
        <begin position="358"/>
        <end position="382"/>
    </location>
</feature>
<keyword evidence="5 6" id="KW-0472">Membrane</keyword>
<dbReference type="GO" id="GO:0016020">
    <property type="term" value="C:membrane"/>
    <property type="evidence" value="ECO:0007669"/>
    <property type="project" value="UniProtKB-SubCell"/>
</dbReference>
<protein>
    <submittedName>
        <fullName evidence="8">Amino acid transporter</fullName>
    </submittedName>
</protein>
<feature type="transmembrane region" description="Helical" evidence="6">
    <location>
        <begin position="423"/>
        <end position="448"/>
    </location>
</feature>
<dbReference type="OrthoDB" id="40134at2759"/>
<feature type="transmembrane region" description="Helical" evidence="6">
    <location>
        <begin position="135"/>
        <end position="157"/>
    </location>
</feature>
<keyword evidence="3 6" id="KW-0812">Transmembrane</keyword>
<proteinExistence type="inferred from homology"/>
<dbReference type="EMBL" id="JAADYS010002489">
    <property type="protein sequence ID" value="KAF4458358.1"/>
    <property type="molecule type" value="Genomic_DNA"/>
</dbReference>
<evidence type="ECO:0000256" key="1">
    <source>
        <dbReference type="ARBA" id="ARBA00004141"/>
    </source>
</evidence>
<dbReference type="FunFam" id="1.20.1740.10:FF:000039">
    <property type="entry name" value="Neutral amino acid transporter (Eurofung)"/>
    <property type="match status" value="1"/>
</dbReference>
<gene>
    <name evidence="8" type="ORF">FALBO_14912</name>
</gene>
<comment type="similarity">
    <text evidence="2">Belongs to the amino acid/polyamine transporter 2 family.</text>
</comment>
<evidence type="ECO:0000313" key="9">
    <source>
        <dbReference type="Proteomes" id="UP000554235"/>
    </source>
</evidence>
<dbReference type="InterPro" id="IPR013057">
    <property type="entry name" value="AA_transpt_TM"/>
</dbReference>
<dbReference type="AlphaFoldDB" id="A0A8H4P5U1"/>
<dbReference type="Pfam" id="PF01490">
    <property type="entry name" value="Aa_trans"/>
    <property type="match status" value="1"/>
</dbReference>
<dbReference type="GO" id="GO:0015179">
    <property type="term" value="F:L-amino acid transmembrane transporter activity"/>
    <property type="evidence" value="ECO:0007669"/>
    <property type="project" value="TreeGrafter"/>
</dbReference>
<dbReference type="Gene3D" id="1.20.1740.10">
    <property type="entry name" value="Amino acid/polyamine transporter I"/>
    <property type="match status" value="1"/>
</dbReference>
<feature type="transmembrane region" description="Helical" evidence="6">
    <location>
        <begin position="63"/>
        <end position="81"/>
    </location>
</feature>
<evidence type="ECO:0000256" key="4">
    <source>
        <dbReference type="ARBA" id="ARBA00022989"/>
    </source>
</evidence>
<comment type="caution">
    <text evidence="8">The sequence shown here is derived from an EMBL/GenBank/DDBJ whole genome shotgun (WGS) entry which is preliminary data.</text>
</comment>
<feature type="transmembrane region" description="Helical" evidence="6">
    <location>
        <begin position="276"/>
        <end position="298"/>
    </location>
</feature>
<feature type="transmembrane region" description="Helical" evidence="6">
    <location>
        <begin position="163"/>
        <end position="183"/>
    </location>
</feature>
<feature type="transmembrane region" description="Helical" evidence="6">
    <location>
        <begin position="87"/>
        <end position="107"/>
    </location>
</feature>
<evidence type="ECO:0000256" key="3">
    <source>
        <dbReference type="ARBA" id="ARBA00022692"/>
    </source>
</evidence>
<evidence type="ECO:0000256" key="5">
    <source>
        <dbReference type="ARBA" id="ARBA00023136"/>
    </source>
</evidence>
<dbReference type="PANTHER" id="PTHR22950:SF683">
    <property type="entry name" value="AMINO ACID TRANSPORTER (EUROFUNG)"/>
    <property type="match status" value="1"/>
</dbReference>
<feature type="transmembrane region" description="Helical" evidence="6">
    <location>
        <begin position="388"/>
        <end position="411"/>
    </location>
</feature>
<keyword evidence="9" id="KW-1185">Reference proteome</keyword>
<keyword evidence="4 6" id="KW-1133">Transmembrane helix</keyword>
<evidence type="ECO:0000256" key="2">
    <source>
        <dbReference type="ARBA" id="ARBA00008066"/>
    </source>
</evidence>
<feature type="transmembrane region" description="Helical" evidence="6">
    <location>
        <begin position="318"/>
        <end position="337"/>
    </location>
</feature>
<dbReference type="PANTHER" id="PTHR22950">
    <property type="entry name" value="AMINO ACID TRANSPORTER"/>
    <property type="match status" value="1"/>
</dbReference>
<evidence type="ECO:0000256" key="6">
    <source>
        <dbReference type="SAM" id="Phobius"/>
    </source>
</evidence>
<feature type="transmembrane region" description="Helical" evidence="6">
    <location>
        <begin position="243"/>
        <end position="264"/>
    </location>
</feature>
<feature type="transmembrane region" description="Helical" evidence="6">
    <location>
        <begin position="195"/>
        <end position="216"/>
    </location>
</feature>
<dbReference type="Proteomes" id="UP000554235">
    <property type="component" value="Unassembled WGS sequence"/>
</dbReference>
<sequence length="476" mass="50838">MDHYQPTREVDINKKDPEALATVPTHTEKGDVIEPTETHDAVFGTITEDGPNYRNVGWIGSSVLMMKTQLGLGVLSIPAAFDTLGMAPGIICLLVIAGLMTYAAYIIGGFKLKHPEVYGIDDAAAIMFGPIGRELFSLGFILFLVFAAGSGMLGISIGLNAVSTHGTCTAVFVAVACITVFLFASIRTLGRITILAWIGLAAIVVSILIVTVGVGVQDRPDLAPEGPWKSDYKIVAHPSFTEAITAVSTFIFAYAGTPFYFPIVAEMREHRHYTKALLVCQAAITLTYLVIGIVVYYYCGSYVASPALGSAGSLIKKISYGIALPGLLASSTLSTHLSSKHIFVRILRGSRHLSANTFVHWATWLGCVFGVAVTACCIASGIPVFGGLVSLIGALFGTLMCFQPLGCMWFYDNWKDKENHRSTKWFLLVALNATVIITGTFLTIAGTYGTIVGIIDSYKADGGSKAWACADNSNSV</sequence>
<reference evidence="8 9" key="1">
    <citation type="submission" date="2020-01" db="EMBL/GenBank/DDBJ databases">
        <title>Identification and distribution of gene clusters putatively required for synthesis of sphingolipid metabolism inhibitors in phylogenetically diverse species of the filamentous fungus Fusarium.</title>
        <authorList>
            <person name="Kim H.-S."/>
            <person name="Busman M."/>
            <person name="Brown D.W."/>
            <person name="Divon H."/>
            <person name="Uhlig S."/>
            <person name="Proctor R.H."/>
        </authorList>
    </citation>
    <scope>NUCLEOTIDE SEQUENCE [LARGE SCALE GENOMIC DNA]</scope>
    <source>
        <strain evidence="8 9">NRRL 20459</strain>
    </source>
</reference>
<evidence type="ECO:0000259" key="7">
    <source>
        <dbReference type="Pfam" id="PF01490"/>
    </source>
</evidence>
<organism evidence="8 9">
    <name type="scientific">Fusarium albosuccineum</name>
    <dbReference type="NCBI Taxonomy" id="1237068"/>
    <lineage>
        <taxon>Eukaryota</taxon>
        <taxon>Fungi</taxon>
        <taxon>Dikarya</taxon>
        <taxon>Ascomycota</taxon>
        <taxon>Pezizomycotina</taxon>
        <taxon>Sordariomycetes</taxon>
        <taxon>Hypocreomycetidae</taxon>
        <taxon>Hypocreales</taxon>
        <taxon>Nectriaceae</taxon>
        <taxon>Fusarium</taxon>
        <taxon>Fusarium decemcellulare species complex</taxon>
    </lineage>
</organism>
<feature type="domain" description="Amino acid transporter transmembrane" evidence="7">
    <location>
        <begin position="56"/>
        <end position="451"/>
    </location>
</feature>
<accession>A0A8H4P5U1</accession>